<dbReference type="Proteomes" id="UP001497623">
    <property type="component" value="Unassembled WGS sequence"/>
</dbReference>
<evidence type="ECO:0000259" key="4">
    <source>
        <dbReference type="SMART" id="SM00179"/>
    </source>
</evidence>
<dbReference type="GO" id="GO:0005509">
    <property type="term" value="F:calcium ion binding"/>
    <property type="evidence" value="ECO:0007669"/>
    <property type="project" value="InterPro"/>
</dbReference>
<dbReference type="SUPFAM" id="SSF49785">
    <property type="entry name" value="Galactose-binding domain-like"/>
    <property type="match status" value="1"/>
</dbReference>
<protein>
    <recommendedName>
        <fullName evidence="4">EGF-like calcium-binding domain-containing protein</fullName>
    </recommendedName>
</protein>
<feature type="non-terminal residue" evidence="5">
    <location>
        <position position="153"/>
    </location>
</feature>
<dbReference type="Pfam" id="PF14670">
    <property type="entry name" value="FXa_inhibition"/>
    <property type="match status" value="1"/>
</dbReference>
<evidence type="ECO:0000256" key="3">
    <source>
        <dbReference type="ARBA" id="ARBA00023157"/>
    </source>
</evidence>
<dbReference type="EMBL" id="CAXKWB010024290">
    <property type="protein sequence ID" value="CAL4126173.1"/>
    <property type="molecule type" value="Genomic_DNA"/>
</dbReference>
<dbReference type="FunFam" id="2.10.25.10:FF:000240">
    <property type="entry name" value="Vitamin K-dependent protein S"/>
    <property type="match status" value="1"/>
</dbReference>
<evidence type="ECO:0000313" key="5">
    <source>
        <dbReference type="EMBL" id="CAL4126173.1"/>
    </source>
</evidence>
<dbReference type="InterPro" id="IPR018097">
    <property type="entry name" value="EGF_Ca-bd_CS"/>
</dbReference>
<feature type="domain" description="EGF-like calcium-binding" evidence="4">
    <location>
        <begin position="29"/>
        <end position="69"/>
    </location>
</feature>
<dbReference type="InterPro" id="IPR008979">
    <property type="entry name" value="Galactose-bd-like_sf"/>
</dbReference>
<keyword evidence="3" id="KW-1015">Disulfide bond</keyword>
<dbReference type="Gene3D" id="2.60.120.260">
    <property type="entry name" value="Galactose-binding domain-like"/>
    <property type="match status" value="1"/>
</dbReference>
<dbReference type="PROSITE" id="PS01187">
    <property type="entry name" value="EGF_CA"/>
    <property type="match status" value="1"/>
</dbReference>
<name>A0AAV2RM79_MEGNR</name>
<sequence length="153" mass="17209">MIVNKETQYKCLSIFSKENTSLLLECLQNVNECLDNNGGCDQICTNVIGSFNCSCDVGSYLDGDQKSCKDPRPIIFNGAGTAHSTSVYSSSYNAKYAFDENRSSYWASRARTTYPQSIWFEFNDPVVIVKFAFRSTSNTNEMIPNGPSKYEFF</sequence>
<keyword evidence="2" id="KW-0677">Repeat</keyword>
<evidence type="ECO:0000256" key="1">
    <source>
        <dbReference type="ARBA" id="ARBA00022536"/>
    </source>
</evidence>
<comment type="caution">
    <text evidence="5">The sequence shown here is derived from an EMBL/GenBank/DDBJ whole genome shotgun (WGS) entry which is preliminary data.</text>
</comment>
<keyword evidence="1" id="KW-0245">EGF-like domain</keyword>
<dbReference type="SUPFAM" id="SSF57196">
    <property type="entry name" value="EGF/Laminin"/>
    <property type="match status" value="1"/>
</dbReference>
<dbReference type="Gene3D" id="2.10.25.10">
    <property type="entry name" value="Laminin"/>
    <property type="match status" value="1"/>
</dbReference>
<evidence type="ECO:0000256" key="2">
    <source>
        <dbReference type="ARBA" id="ARBA00022737"/>
    </source>
</evidence>
<organism evidence="5 6">
    <name type="scientific">Meganyctiphanes norvegica</name>
    <name type="common">Northern krill</name>
    <name type="synonym">Thysanopoda norvegica</name>
    <dbReference type="NCBI Taxonomy" id="48144"/>
    <lineage>
        <taxon>Eukaryota</taxon>
        <taxon>Metazoa</taxon>
        <taxon>Ecdysozoa</taxon>
        <taxon>Arthropoda</taxon>
        <taxon>Crustacea</taxon>
        <taxon>Multicrustacea</taxon>
        <taxon>Malacostraca</taxon>
        <taxon>Eumalacostraca</taxon>
        <taxon>Eucarida</taxon>
        <taxon>Euphausiacea</taxon>
        <taxon>Euphausiidae</taxon>
        <taxon>Meganyctiphanes</taxon>
    </lineage>
</organism>
<dbReference type="InterPro" id="IPR001881">
    <property type="entry name" value="EGF-like_Ca-bd_dom"/>
</dbReference>
<gene>
    <name evidence="5" type="ORF">MNOR_LOCUS25438</name>
</gene>
<dbReference type="AlphaFoldDB" id="A0AAV2RM79"/>
<dbReference type="SMART" id="SM00179">
    <property type="entry name" value="EGF_CA"/>
    <property type="match status" value="1"/>
</dbReference>
<reference evidence="5 6" key="1">
    <citation type="submission" date="2024-05" db="EMBL/GenBank/DDBJ databases">
        <authorList>
            <person name="Wallberg A."/>
        </authorList>
    </citation>
    <scope>NUCLEOTIDE SEQUENCE [LARGE SCALE GENOMIC DNA]</scope>
</reference>
<evidence type="ECO:0000313" key="6">
    <source>
        <dbReference type="Proteomes" id="UP001497623"/>
    </source>
</evidence>
<accession>A0AAV2RM79</accession>
<keyword evidence="6" id="KW-1185">Reference proteome</keyword>
<proteinExistence type="predicted"/>
<dbReference type="CDD" id="cd00054">
    <property type="entry name" value="EGF_CA"/>
    <property type="match status" value="1"/>
</dbReference>